<gene>
    <name evidence="3" type="ORF">ABID43_004913</name>
</gene>
<evidence type="ECO:0000313" key="3">
    <source>
        <dbReference type="EMBL" id="MET3695345.1"/>
    </source>
</evidence>
<comment type="similarity">
    <text evidence="1">Belongs to the ros/MucR family.</text>
</comment>
<organism evidence="3 4">
    <name type="scientific">Methylobacterium goesingense</name>
    <dbReference type="NCBI Taxonomy" id="243690"/>
    <lineage>
        <taxon>Bacteria</taxon>
        <taxon>Pseudomonadati</taxon>
        <taxon>Pseudomonadota</taxon>
        <taxon>Alphaproteobacteria</taxon>
        <taxon>Hyphomicrobiales</taxon>
        <taxon>Methylobacteriaceae</taxon>
        <taxon>Methylobacterium</taxon>
    </lineage>
</organism>
<sequence>MSDNTKNQTTDVIDLISDIVCAYVSNNPVRPADLSDLIRSMHGALQGLASGTGATISEAEIEKPTAAQIRKSVQPGGIVSFLDGKTYKTLKRHLSTHGLDPHSYRQRFGLSADYPMVAPSYAAKRSALAKSIGLGRIANRGEDEPPKAKGRGKAA</sequence>
<dbReference type="Gene3D" id="1.10.10.1550">
    <property type="entry name" value="ROS/MUCR transcriptional regulator protein"/>
    <property type="match status" value="1"/>
</dbReference>
<dbReference type="InterPro" id="IPR008807">
    <property type="entry name" value="ROS_MUCR"/>
</dbReference>
<evidence type="ECO:0000313" key="4">
    <source>
        <dbReference type="Proteomes" id="UP001549145"/>
    </source>
</evidence>
<name>A0ABV2LEU3_9HYPH</name>
<dbReference type="EMBL" id="JBEPMM010000026">
    <property type="protein sequence ID" value="MET3695345.1"/>
    <property type="molecule type" value="Genomic_DNA"/>
</dbReference>
<keyword evidence="4" id="KW-1185">Reference proteome</keyword>
<dbReference type="RefSeq" id="WP_238278979.1">
    <property type="nucleotide sequence ID" value="NZ_BPQL01000048.1"/>
</dbReference>
<proteinExistence type="inferred from homology"/>
<reference evidence="3 4" key="1">
    <citation type="submission" date="2024-06" db="EMBL/GenBank/DDBJ databases">
        <title>Genomic Encyclopedia of Type Strains, Phase IV (KMG-IV): sequencing the most valuable type-strain genomes for metagenomic binning, comparative biology and taxonomic classification.</title>
        <authorList>
            <person name="Goeker M."/>
        </authorList>
    </citation>
    <scope>NUCLEOTIDE SEQUENCE [LARGE SCALE GENOMIC DNA]</scope>
    <source>
        <strain evidence="3 4">DSM 21331</strain>
    </source>
</reference>
<accession>A0ABV2LEU3</accession>
<dbReference type="Pfam" id="PF05443">
    <property type="entry name" value="ROS_MUCR"/>
    <property type="match status" value="1"/>
</dbReference>
<evidence type="ECO:0000256" key="2">
    <source>
        <dbReference type="SAM" id="MobiDB-lite"/>
    </source>
</evidence>
<evidence type="ECO:0000256" key="1">
    <source>
        <dbReference type="ARBA" id="ARBA00007031"/>
    </source>
</evidence>
<feature type="region of interest" description="Disordered" evidence="2">
    <location>
        <begin position="134"/>
        <end position="155"/>
    </location>
</feature>
<dbReference type="Proteomes" id="UP001549145">
    <property type="component" value="Unassembled WGS sequence"/>
</dbReference>
<comment type="caution">
    <text evidence="3">The sequence shown here is derived from an EMBL/GenBank/DDBJ whole genome shotgun (WGS) entry which is preliminary data.</text>
</comment>
<protein>
    <submittedName>
        <fullName evidence="3">Transcriptional regulator</fullName>
    </submittedName>
</protein>
<dbReference type="InterPro" id="IPR041920">
    <property type="entry name" value="ROS/MUCR_sf"/>
</dbReference>